<dbReference type="GeneID" id="19902060"/>
<dbReference type="HOGENOM" id="CLU_1234948_0_0_1"/>
<evidence type="ECO:0000313" key="3">
    <source>
        <dbReference type="Proteomes" id="UP000016924"/>
    </source>
</evidence>
<feature type="compositionally biased region" description="Low complexity" evidence="1">
    <location>
        <begin position="35"/>
        <end position="48"/>
    </location>
</feature>
<feature type="compositionally biased region" description="Acidic residues" evidence="1">
    <location>
        <begin position="69"/>
        <end position="107"/>
    </location>
</feature>
<evidence type="ECO:0000313" key="2">
    <source>
        <dbReference type="EMBL" id="EON65511.1"/>
    </source>
</evidence>
<feature type="region of interest" description="Disordered" evidence="1">
    <location>
        <begin position="27"/>
        <end position="115"/>
    </location>
</feature>
<sequence>MSTTDSTSTPDSSLDATVREAVNNLSALGIPGLPSPAASLPSRPAQQAHQTSRLPLPSHPAPSEPAFGDSDEDWGNLLPTDDDDASPDSNEDLSELPSTDEETEDETGGAFEERRAFVRSCNEKARKAQRREKLRHGVLLVNSVLAVKADPSLMKRPRRDDERPSKRRRVGEPEEAPRGGAVVGLERGEGRKGCGGAAPLRLRGGCGRRVRSRRMERETAFASC</sequence>
<dbReference type="RefSeq" id="XP_007780828.1">
    <property type="nucleotide sequence ID" value="XM_007782638.1"/>
</dbReference>
<dbReference type="AlphaFoldDB" id="R7YV11"/>
<dbReference type="Proteomes" id="UP000016924">
    <property type="component" value="Unassembled WGS sequence"/>
</dbReference>
<feature type="region of interest" description="Disordered" evidence="1">
    <location>
        <begin position="150"/>
        <end position="196"/>
    </location>
</feature>
<feature type="compositionally biased region" description="Basic and acidic residues" evidence="1">
    <location>
        <begin position="158"/>
        <end position="177"/>
    </location>
</feature>
<organism evidence="2 3">
    <name type="scientific">Coniosporium apollinis (strain CBS 100218)</name>
    <name type="common">Rock-inhabiting black yeast</name>
    <dbReference type="NCBI Taxonomy" id="1168221"/>
    <lineage>
        <taxon>Eukaryota</taxon>
        <taxon>Fungi</taxon>
        <taxon>Dikarya</taxon>
        <taxon>Ascomycota</taxon>
        <taxon>Pezizomycotina</taxon>
        <taxon>Dothideomycetes</taxon>
        <taxon>Dothideomycetes incertae sedis</taxon>
        <taxon>Coniosporium</taxon>
    </lineage>
</organism>
<proteinExistence type="predicted"/>
<evidence type="ECO:0000256" key="1">
    <source>
        <dbReference type="SAM" id="MobiDB-lite"/>
    </source>
</evidence>
<gene>
    <name evidence="2" type="ORF">W97_04749</name>
</gene>
<reference evidence="3" key="1">
    <citation type="submission" date="2012-06" db="EMBL/GenBank/DDBJ databases">
        <title>The genome sequence of Coniosporium apollinis CBS 100218.</title>
        <authorList>
            <consortium name="The Broad Institute Genome Sequencing Platform"/>
            <person name="Cuomo C."/>
            <person name="Gorbushina A."/>
            <person name="Noack S."/>
            <person name="Walker B."/>
            <person name="Young S.K."/>
            <person name="Zeng Q."/>
            <person name="Gargeya S."/>
            <person name="Fitzgerald M."/>
            <person name="Haas B."/>
            <person name="Abouelleil A."/>
            <person name="Alvarado L."/>
            <person name="Arachchi H.M."/>
            <person name="Berlin A.M."/>
            <person name="Chapman S.B."/>
            <person name="Goldberg J."/>
            <person name="Griggs A."/>
            <person name="Gujja S."/>
            <person name="Hansen M."/>
            <person name="Howarth C."/>
            <person name="Imamovic A."/>
            <person name="Larimer J."/>
            <person name="McCowan C."/>
            <person name="Montmayeur A."/>
            <person name="Murphy C."/>
            <person name="Neiman D."/>
            <person name="Pearson M."/>
            <person name="Priest M."/>
            <person name="Roberts A."/>
            <person name="Saif S."/>
            <person name="Shea T."/>
            <person name="Sisk P."/>
            <person name="Sykes S."/>
            <person name="Wortman J."/>
            <person name="Nusbaum C."/>
            <person name="Birren B."/>
        </authorList>
    </citation>
    <scope>NUCLEOTIDE SEQUENCE [LARGE SCALE GENOMIC DNA]</scope>
    <source>
        <strain evidence="3">CBS 100218</strain>
    </source>
</reference>
<accession>R7YV11</accession>
<dbReference type="EMBL" id="JH767574">
    <property type="protein sequence ID" value="EON65511.1"/>
    <property type="molecule type" value="Genomic_DNA"/>
</dbReference>
<protein>
    <submittedName>
        <fullName evidence="2">Uncharacterized protein</fullName>
    </submittedName>
</protein>
<keyword evidence="3" id="KW-1185">Reference proteome</keyword>
<name>R7YV11_CONA1</name>